<reference evidence="1 2" key="1">
    <citation type="submission" date="2023-07" db="EMBL/GenBank/DDBJ databases">
        <title>Genomic Encyclopedia of Type Strains, Phase IV (KMG-IV): sequencing the most valuable type-strain genomes for metagenomic binning, comparative biology and taxonomic classification.</title>
        <authorList>
            <person name="Goeker M."/>
        </authorList>
    </citation>
    <scope>NUCLEOTIDE SEQUENCE [LARGE SCALE GENOMIC DNA]</scope>
    <source>
        <strain evidence="1 2">DSM 12751</strain>
    </source>
</reference>
<dbReference type="InterPro" id="IPR013078">
    <property type="entry name" value="His_Pase_superF_clade-1"/>
</dbReference>
<name>A0ABT9VXJ7_9BACI</name>
<dbReference type="SUPFAM" id="SSF53254">
    <property type="entry name" value="Phosphoglycerate mutase-like"/>
    <property type="match status" value="1"/>
</dbReference>
<dbReference type="EC" id="5.4.2.11" evidence="1"/>
<dbReference type="CDD" id="cd07067">
    <property type="entry name" value="HP_PGM_like"/>
    <property type="match status" value="1"/>
</dbReference>
<evidence type="ECO:0000313" key="2">
    <source>
        <dbReference type="Proteomes" id="UP001235840"/>
    </source>
</evidence>
<evidence type="ECO:0000313" key="1">
    <source>
        <dbReference type="EMBL" id="MDQ0165718.1"/>
    </source>
</evidence>
<keyword evidence="2" id="KW-1185">Reference proteome</keyword>
<protein>
    <submittedName>
        <fullName evidence="1">2,3-bisphosphoglycerate-dependent phosphoglycerate mutase</fullName>
        <ecNumber evidence="1">5.4.2.11</ecNumber>
    </submittedName>
</protein>
<dbReference type="RefSeq" id="WP_307393137.1">
    <property type="nucleotide sequence ID" value="NZ_BAAADK010000011.1"/>
</dbReference>
<dbReference type="GO" id="GO:0004619">
    <property type="term" value="F:phosphoglycerate mutase activity"/>
    <property type="evidence" value="ECO:0007669"/>
    <property type="project" value="UniProtKB-EC"/>
</dbReference>
<dbReference type="Gene3D" id="3.40.50.1240">
    <property type="entry name" value="Phosphoglycerate mutase-like"/>
    <property type="match status" value="1"/>
</dbReference>
<keyword evidence="1" id="KW-0413">Isomerase</keyword>
<proteinExistence type="predicted"/>
<gene>
    <name evidence="1" type="ORF">J2S11_001619</name>
</gene>
<sequence>MMNNTYIYMIRHGESPKVEGNERTRGLTQKGEDDARKITELLLSEGIDIFISSPYSRAILTIEELAKVSGKEVMVYEDLKELVFSSGDQIFPDNELYPLVNKMFHDPNLASPGGETLLDCQNRSIAILMEILSKYKGQRIILGTHGAIMTLMMGYFDSKYNIDFLMKTSKPDVYRMTFQDNELVDVKRLWQITHDIQ</sequence>
<organism evidence="1 2">
    <name type="scientific">Caldalkalibacillus horti</name>
    <dbReference type="NCBI Taxonomy" id="77523"/>
    <lineage>
        <taxon>Bacteria</taxon>
        <taxon>Bacillati</taxon>
        <taxon>Bacillota</taxon>
        <taxon>Bacilli</taxon>
        <taxon>Bacillales</taxon>
        <taxon>Bacillaceae</taxon>
        <taxon>Caldalkalibacillus</taxon>
    </lineage>
</organism>
<dbReference type="InterPro" id="IPR029033">
    <property type="entry name" value="His_PPase_superfam"/>
</dbReference>
<dbReference type="Pfam" id="PF00300">
    <property type="entry name" value="His_Phos_1"/>
    <property type="match status" value="1"/>
</dbReference>
<comment type="caution">
    <text evidence="1">The sequence shown here is derived from an EMBL/GenBank/DDBJ whole genome shotgun (WGS) entry which is preliminary data.</text>
</comment>
<dbReference type="Proteomes" id="UP001235840">
    <property type="component" value="Unassembled WGS sequence"/>
</dbReference>
<accession>A0ABT9VXJ7</accession>
<dbReference type="EMBL" id="JAUSTY010000005">
    <property type="protein sequence ID" value="MDQ0165718.1"/>
    <property type="molecule type" value="Genomic_DNA"/>
</dbReference>